<comment type="caution">
    <text evidence="1">The sequence shown here is derived from an EMBL/GenBank/DDBJ whole genome shotgun (WGS) entry which is preliminary data.</text>
</comment>
<protein>
    <submittedName>
        <fullName evidence="1">Uncharacterized protein</fullName>
    </submittedName>
</protein>
<gene>
    <name evidence="1" type="ORF">DFH08DRAFT_366729</name>
</gene>
<reference evidence="1" key="1">
    <citation type="submission" date="2023-03" db="EMBL/GenBank/DDBJ databases">
        <title>Massive genome expansion in bonnet fungi (Mycena s.s.) driven by repeated elements and novel gene families across ecological guilds.</title>
        <authorList>
            <consortium name="Lawrence Berkeley National Laboratory"/>
            <person name="Harder C.B."/>
            <person name="Miyauchi S."/>
            <person name="Viragh M."/>
            <person name="Kuo A."/>
            <person name="Thoen E."/>
            <person name="Andreopoulos B."/>
            <person name="Lu D."/>
            <person name="Skrede I."/>
            <person name="Drula E."/>
            <person name="Henrissat B."/>
            <person name="Morin E."/>
            <person name="Kohler A."/>
            <person name="Barry K."/>
            <person name="LaButti K."/>
            <person name="Morin E."/>
            <person name="Salamov A."/>
            <person name="Lipzen A."/>
            <person name="Mereny Z."/>
            <person name="Hegedus B."/>
            <person name="Baldrian P."/>
            <person name="Stursova M."/>
            <person name="Weitz H."/>
            <person name="Taylor A."/>
            <person name="Grigoriev I.V."/>
            <person name="Nagy L.G."/>
            <person name="Martin F."/>
            <person name="Kauserud H."/>
        </authorList>
    </citation>
    <scope>NUCLEOTIDE SEQUENCE</scope>
    <source>
        <strain evidence="1">CBHHK002</strain>
    </source>
</reference>
<evidence type="ECO:0000313" key="1">
    <source>
        <dbReference type="EMBL" id="KAJ7361154.1"/>
    </source>
</evidence>
<organism evidence="1 2">
    <name type="scientific">Mycena albidolilacea</name>
    <dbReference type="NCBI Taxonomy" id="1033008"/>
    <lineage>
        <taxon>Eukaryota</taxon>
        <taxon>Fungi</taxon>
        <taxon>Dikarya</taxon>
        <taxon>Basidiomycota</taxon>
        <taxon>Agaricomycotina</taxon>
        <taxon>Agaricomycetes</taxon>
        <taxon>Agaricomycetidae</taxon>
        <taxon>Agaricales</taxon>
        <taxon>Marasmiineae</taxon>
        <taxon>Mycenaceae</taxon>
        <taxon>Mycena</taxon>
    </lineage>
</organism>
<keyword evidence="2" id="KW-1185">Reference proteome</keyword>
<accession>A0AAD7ALB6</accession>
<dbReference type="AlphaFoldDB" id="A0AAD7ALB6"/>
<evidence type="ECO:0000313" key="2">
    <source>
        <dbReference type="Proteomes" id="UP001218218"/>
    </source>
</evidence>
<dbReference type="EMBL" id="JARIHO010000005">
    <property type="protein sequence ID" value="KAJ7361154.1"/>
    <property type="molecule type" value="Genomic_DNA"/>
</dbReference>
<name>A0AAD7ALB6_9AGAR</name>
<sequence>MTDPKDTAQQQPKFEWDYDVPDTLFWRDLPFTAGRNFLTCYSPSELEDMNFDGTLSVPARFAFLLSLLEARLATRKAAAAPVLLHVADYPEWSRLILGIQTMQKYLDAPEQAETLRIMLETSEGDRRVPWLNMLAEFKLKHGEYAEAERLECEVLPWMQKHEKLGIDSPQALGTTRRIIEALWRQGGSKVDEARRLAEETAVLVEAMGPSKSVKYQEEERQMLRDLVAELEKS</sequence>
<proteinExistence type="predicted"/>
<dbReference type="Proteomes" id="UP001218218">
    <property type="component" value="Unassembled WGS sequence"/>
</dbReference>